<organism evidence="2 3">
    <name type="scientific">Meripilus lineatus</name>
    <dbReference type="NCBI Taxonomy" id="2056292"/>
    <lineage>
        <taxon>Eukaryota</taxon>
        <taxon>Fungi</taxon>
        <taxon>Dikarya</taxon>
        <taxon>Basidiomycota</taxon>
        <taxon>Agaricomycotina</taxon>
        <taxon>Agaricomycetes</taxon>
        <taxon>Polyporales</taxon>
        <taxon>Meripilaceae</taxon>
        <taxon>Meripilus</taxon>
    </lineage>
</organism>
<proteinExistence type="predicted"/>
<name>A0AAD5Y9A9_9APHY</name>
<evidence type="ECO:0000256" key="1">
    <source>
        <dbReference type="SAM" id="MobiDB-lite"/>
    </source>
</evidence>
<evidence type="ECO:0000313" key="3">
    <source>
        <dbReference type="Proteomes" id="UP001212997"/>
    </source>
</evidence>
<gene>
    <name evidence="2" type="ORF">NLI96_g13045</name>
</gene>
<sequence length="125" mass="14129">MAGVLMKWEFLESDGNTLFDVIKVLNQRFDIEHEKTRKKSNAKQKETNAWNKQIKAQKASKDIPPSVLQDSEKISSEVLPQIPGPSSESQLYQGIENTSPNIPKKPKKQKPIKQNGEAQKKIQSS</sequence>
<dbReference type="AlphaFoldDB" id="A0AAD5Y9A9"/>
<feature type="compositionally biased region" description="Polar residues" evidence="1">
    <location>
        <begin position="84"/>
        <end position="99"/>
    </location>
</feature>
<reference evidence="2" key="1">
    <citation type="submission" date="2022-07" db="EMBL/GenBank/DDBJ databases">
        <title>Genome Sequence of Physisporinus lineatus.</title>
        <authorList>
            <person name="Buettner E."/>
        </authorList>
    </citation>
    <scope>NUCLEOTIDE SEQUENCE</scope>
    <source>
        <strain evidence="2">VT162</strain>
    </source>
</reference>
<feature type="region of interest" description="Disordered" evidence="1">
    <location>
        <begin position="34"/>
        <end position="125"/>
    </location>
</feature>
<protein>
    <submittedName>
        <fullName evidence="2">Uncharacterized protein</fullName>
    </submittedName>
</protein>
<comment type="caution">
    <text evidence="2">The sequence shown here is derived from an EMBL/GenBank/DDBJ whole genome shotgun (WGS) entry which is preliminary data.</text>
</comment>
<dbReference type="Proteomes" id="UP001212997">
    <property type="component" value="Unassembled WGS sequence"/>
</dbReference>
<accession>A0AAD5Y9A9</accession>
<evidence type="ECO:0000313" key="2">
    <source>
        <dbReference type="EMBL" id="KAJ3473333.1"/>
    </source>
</evidence>
<keyword evidence="3" id="KW-1185">Reference proteome</keyword>
<dbReference type="EMBL" id="JANAWD010001443">
    <property type="protein sequence ID" value="KAJ3473333.1"/>
    <property type="molecule type" value="Genomic_DNA"/>
</dbReference>